<protein>
    <submittedName>
        <fullName evidence="6">Calcium-binding protein</fullName>
    </submittedName>
</protein>
<comment type="caution">
    <text evidence="6">The sequence shown here is derived from an EMBL/GenBank/DDBJ whole genome shotgun (WGS) entry which is preliminary data.</text>
</comment>
<evidence type="ECO:0000313" key="7">
    <source>
        <dbReference type="Proteomes" id="UP000308707"/>
    </source>
</evidence>
<dbReference type="InterPro" id="IPR011992">
    <property type="entry name" value="EF-hand-dom_pair"/>
</dbReference>
<name>A0A4V5ZR52_9GAMM</name>
<keyword evidence="7" id="KW-1185">Reference proteome</keyword>
<dbReference type="SUPFAM" id="SSF47473">
    <property type="entry name" value="EF-hand"/>
    <property type="match status" value="2"/>
</dbReference>
<dbReference type="InterPro" id="IPR018247">
    <property type="entry name" value="EF_Hand_1_Ca_BS"/>
</dbReference>
<dbReference type="OrthoDB" id="6089795at2"/>
<sequence length="209" mass="23326">MNRKILYAALTLAVAAAGTAFAQQSAAPAAQGAPRVKLDANGDGAIDRSEAAQSERFAARFDQLDKNKDGRLTADERPQWRGRHGSHRGGRMMQADQDGDGRISKAEAAADPKFAERFDKMDVNKDGFVDRSDREQMGRERREKWFAEADANRDGKLSKAEMDAADAKRRAEFQKKWQARGAERFQRMDKNGDGSISRDEMQAPRPPRN</sequence>
<dbReference type="InterPro" id="IPR002048">
    <property type="entry name" value="EF_hand_dom"/>
</dbReference>
<evidence type="ECO:0000256" key="2">
    <source>
        <dbReference type="ARBA" id="ARBA00022737"/>
    </source>
</evidence>
<feature type="compositionally biased region" description="Basic and acidic residues" evidence="3">
    <location>
        <begin position="99"/>
        <end position="113"/>
    </location>
</feature>
<dbReference type="AlphaFoldDB" id="A0A4V5ZR52"/>
<proteinExistence type="predicted"/>
<dbReference type="EMBL" id="SZUA01000001">
    <property type="protein sequence ID" value="TKR33733.1"/>
    <property type="molecule type" value="Genomic_DNA"/>
</dbReference>
<dbReference type="PANTHER" id="PTHR10827:SF98">
    <property type="entry name" value="45 KDA CALCIUM-BINDING PROTEIN"/>
    <property type="match status" value="1"/>
</dbReference>
<feature type="compositionally biased region" description="Basic and acidic residues" evidence="3">
    <location>
        <begin position="129"/>
        <end position="202"/>
    </location>
</feature>
<evidence type="ECO:0000313" key="6">
    <source>
        <dbReference type="EMBL" id="TKR33733.1"/>
    </source>
</evidence>
<evidence type="ECO:0000259" key="5">
    <source>
        <dbReference type="PROSITE" id="PS50222"/>
    </source>
</evidence>
<accession>A0A4V5ZR52</accession>
<dbReference type="PROSITE" id="PS00018">
    <property type="entry name" value="EF_HAND_1"/>
    <property type="match status" value="2"/>
</dbReference>
<keyword evidence="2" id="KW-0677">Repeat</keyword>
<feature type="region of interest" description="Disordered" evidence="3">
    <location>
        <begin position="64"/>
        <end position="113"/>
    </location>
</feature>
<dbReference type="PROSITE" id="PS50222">
    <property type="entry name" value="EF_HAND_2"/>
    <property type="match status" value="3"/>
</dbReference>
<feature type="region of interest" description="Disordered" evidence="3">
    <location>
        <begin position="129"/>
        <end position="209"/>
    </location>
</feature>
<dbReference type="GO" id="GO:0005509">
    <property type="term" value="F:calcium ion binding"/>
    <property type="evidence" value="ECO:0007669"/>
    <property type="project" value="InterPro"/>
</dbReference>
<evidence type="ECO:0000256" key="4">
    <source>
        <dbReference type="SAM" id="SignalP"/>
    </source>
</evidence>
<dbReference type="Proteomes" id="UP000308707">
    <property type="component" value="Unassembled WGS sequence"/>
</dbReference>
<reference evidence="6 7" key="1">
    <citation type="submission" date="2019-04" db="EMBL/GenBank/DDBJ databases">
        <title>Reference strain of H23.</title>
        <authorList>
            <person name="Luo X."/>
        </authorList>
    </citation>
    <scope>NUCLEOTIDE SEQUENCE [LARGE SCALE GENOMIC DNA]</scope>
    <source>
        <strain evidence="6 7">H23</strain>
    </source>
</reference>
<feature type="domain" description="EF-hand" evidence="5">
    <location>
        <begin position="176"/>
        <end position="209"/>
    </location>
</feature>
<dbReference type="Pfam" id="PF13499">
    <property type="entry name" value="EF-hand_7"/>
    <property type="match status" value="1"/>
</dbReference>
<keyword evidence="4" id="KW-0732">Signal</keyword>
<dbReference type="RefSeq" id="WP_137265939.1">
    <property type="nucleotide sequence ID" value="NZ_SZUA01000001.1"/>
</dbReference>
<feature type="domain" description="EF-hand" evidence="5">
    <location>
        <begin position="137"/>
        <end position="172"/>
    </location>
</feature>
<organism evidence="6 7">
    <name type="scientific">Luteimonas gilva</name>
    <dbReference type="NCBI Taxonomy" id="2572684"/>
    <lineage>
        <taxon>Bacteria</taxon>
        <taxon>Pseudomonadati</taxon>
        <taxon>Pseudomonadota</taxon>
        <taxon>Gammaproteobacteria</taxon>
        <taxon>Lysobacterales</taxon>
        <taxon>Lysobacteraceae</taxon>
        <taxon>Luteimonas</taxon>
    </lineage>
</organism>
<evidence type="ECO:0000256" key="1">
    <source>
        <dbReference type="ARBA" id="ARBA00022723"/>
    </source>
</evidence>
<gene>
    <name evidence="6" type="ORF">FCE95_05490</name>
</gene>
<feature type="chain" id="PRO_5020782012" evidence="4">
    <location>
        <begin position="23"/>
        <end position="209"/>
    </location>
</feature>
<feature type="compositionally biased region" description="Basic and acidic residues" evidence="3">
    <location>
        <begin position="64"/>
        <end position="79"/>
    </location>
</feature>
<dbReference type="Pfam" id="PF13202">
    <property type="entry name" value="EF-hand_5"/>
    <property type="match status" value="4"/>
</dbReference>
<dbReference type="PANTHER" id="PTHR10827">
    <property type="entry name" value="RETICULOCALBIN"/>
    <property type="match status" value="1"/>
</dbReference>
<feature type="compositionally biased region" description="Basic residues" evidence="3">
    <location>
        <begin position="80"/>
        <end position="90"/>
    </location>
</feature>
<dbReference type="Gene3D" id="1.10.238.10">
    <property type="entry name" value="EF-hand"/>
    <property type="match status" value="3"/>
</dbReference>
<feature type="domain" description="EF-hand" evidence="5">
    <location>
        <begin position="52"/>
        <end position="87"/>
    </location>
</feature>
<feature type="signal peptide" evidence="4">
    <location>
        <begin position="1"/>
        <end position="22"/>
    </location>
</feature>
<keyword evidence="1" id="KW-0479">Metal-binding</keyword>
<evidence type="ECO:0000256" key="3">
    <source>
        <dbReference type="SAM" id="MobiDB-lite"/>
    </source>
</evidence>